<accession>A0ABV8HIG3</accession>
<proteinExistence type="inferred from homology"/>
<evidence type="ECO:0000313" key="4">
    <source>
        <dbReference type="Proteomes" id="UP001595765"/>
    </source>
</evidence>
<keyword evidence="4" id="KW-1185">Reference proteome</keyword>
<reference evidence="4" key="1">
    <citation type="journal article" date="2019" name="Int. J. Syst. Evol. Microbiol.">
        <title>The Global Catalogue of Microorganisms (GCM) 10K type strain sequencing project: providing services to taxonomists for standard genome sequencing and annotation.</title>
        <authorList>
            <consortium name="The Broad Institute Genomics Platform"/>
            <consortium name="The Broad Institute Genome Sequencing Center for Infectious Disease"/>
            <person name="Wu L."/>
            <person name="Ma J."/>
        </authorList>
    </citation>
    <scope>NUCLEOTIDE SEQUENCE [LARGE SCALE GENOMIC DNA]</scope>
    <source>
        <strain evidence="4">CGMCC 4.7237</strain>
    </source>
</reference>
<dbReference type="InterPro" id="IPR036396">
    <property type="entry name" value="Cyt_P450_sf"/>
</dbReference>
<comment type="similarity">
    <text evidence="1">Belongs to the cytochrome P450 family.</text>
</comment>
<protein>
    <submittedName>
        <fullName evidence="3">Cytochrome P450</fullName>
    </submittedName>
</protein>
<feature type="region of interest" description="Disordered" evidence="2">
    <location>
        <begin position="449"/>
        <end position="488"/>
    </location>
</feature>
<organism evidence="3 4">
    <name type="scientific">Streptomyces polygonati</name>
    <dbReference type="NCBI Taxonomy" id="1617087"/>
    <lineage>
        <taxon>Bacteria</taxon>
        <taxon>Bacillati</taxon>
        <taxon>Actinomycetota</taxon>
        <taxon>Actinomycetes</taxon>
        <taxon>Kitasatosporales</taxon>
        <taxon>Streptomycetaceae</taxon>
        <taxon>Streptomyces</taxon>
    </lineage>
</organism>
<sequence>MIKRIAAVAVALSTPYWLPKAVIGLRVKVFAQVNGPEGVVVPDERVGPDRFAELYAHPAADGRSRGAGLSDLFWYWLAPGPEVHQEHLEPGPRYDAVARTTSAILAGGSAELSAAATRCAAAVLDELGDGEATLVRLRDLMMPVWAEFFYGLVFREPCPPLARRLIVDNAEDVINSLKNTRLRHMDRRARLTRYLLRRLAAGEVPHELPAELTTPRDRAHYLQGAFFNTAVVQMSEAMAHLLLVLAARPDLQRRLAEHPDDDHGLGNVMNETLRMYPLFGIAHRITSEDIDLGDGIGYPAGTVLCFDYPAYHATGYTDPERFDPDRWDHLSVKDAHHIPFGVAANRPCPAWRLAPLAMRAVTREVLRRFTLHSSVSHTRSIPHRAPCLLVPRDRPLPRHRIAAVLAFLRLRDRWEDVGRSLLQFGFGSWMVLDARRARPAERYFERHDTQGRALESAAPMRPGCPVGAHRTAPGGGTGPGPAAGPPPD</sequence>
<name>A0ABV8HIG3_9ACTN</name>
<dbReference type="InterPro" id="IPR001128">
    <property type="entry name" value="Cyt_P450"/>
</dbReference>
<comment type="caution">
    <text evidence="3">The sequence shown here is derived from an EMBL/GenBank/DDBJ whole genome shotgun (WGS) entry which is preliminary data.</text>
</comment>
<evidence type="ECO:0000256" key="2">
    <source>
        <dbReference type="SAM" id="MobiDB-lite"/>
    </source>
</evidence>
<dbReference type="Pfam" id="PF00067">
    <property type="entry name" value="p450"/>
    <property type="match status" value="1"/>
</dbReference>
<dbReference type="EMBL" id="JBHSBB010000008">
    <property type="protein sequence ID" value="MFC4031823.1"/>
    <property type="molecule type" value="Genomic_DNA"/>
</dbReference>
<dbReference type="Gene3D" id="1.10.630.10">
    <property type="entry name" value="Cytochrome P450"/>
    <property type="match status" value="1"/>
</dbReference>
<dbReference type="Proteomes" id="UP001595765">
    <property type="component" value="Unassembled WGS sequence"/>
</dbReference>
<dbReference type="PANTHER" id="PTHR24305">
    <property type="entry name" value="CYTOCHROME P450"/>
    <property type="match status" value="1"/>
</dbReference>
<gene>
    <name evidence="3" type="ORF">ACFO3J_10065</name>
</gene>
<dbReference type="InterPro" id="IPR050121">
    <property type="entry name" value="Cytochrome_P450_monoxygenase"/>
</dbReference>
<evidence type="ECO:0000256" key="1">
    <source>
        <dbReference type="ARBA" id="ARBA00010617"/>
    </source>
</evidence>
<evidence type="ECO:0000313" key="3">
    <source>
        <dbReference type="EMBL" id="MFC4031823.1"/>
    </source>
</evidence>
<dbReference type="RefSeq" id="WP_386428216.1">
    <property type="nucleotide sequence ID" value="NZ_JBHSBB010000008.1"/>
</dbReference>
<dbReference type="PANTHER" id="PTHR24305:SF166">
    <property type="entry name" value="CYTOCHROME P450 12A4, MITOCHONDRIAL-RELATED"/>
    <property type="match status" value="1"/>
</dbReference>
<dbReference type="SUPFAM" id="SSF48264">
    <property type="entry name" value="Cytochrome P450"/>
    <property type="match status" value="1"/>
</dbReference>